<dbReference type="AlphaFoldDB" id="A0AAV8A8L3"/>
<dbReference type="GO" id="GO:0005524">
    <property type="term" value="F:ATP binding"/>
    <property type="evidence" value="ECO:0007669"/>
    <property type="project" value="UniProtKB-KW"/>
</dbReference>
<dbReference type="InterPro" id="IPR004815">
    <property type="entry name" value="Lon_bac/euk-typ"/>
</dbReference>
<dbReference type="FunFam" id="3.40.50.300:FF:000021">
    <property type="entry name" value="Lon protease homolog"/>
    <property type="match status" value="1"/>
</dbReference>
<dbReference type="GO" id="GO:0005759">
    <property type="term" value="C:mitochondrial matrix"/>
    <property type="evidence" value="ECO:0007669"/>
    <property type="project" value="TreeGrafter"/>
</dbReference>
<evidence type="ECO:0000256" key="3">
    <source>
        <dbReference type="ARBA" id="ARBA00022801"/>
    </source>
</evidence>
<evidence type="ECO:0000256" key="6">
    <source>
        <dbReference type="ARBA" id="ARBA00050665"/>
    </source>
</evidence>
<evidence type="ECO:0000256" key="9">
    <source>
        <dbReference type="RuleBase" id="RU000592"/>
    </source>
</evidence>
<feature type="compositionally biased region" description="Polar residues" evidence="10">
    <location>
        <begin position="753"/>
        <end position="762"/>
    </location>
</feature>
<dbReference type="PRINTS" id="PR00830">
    <property type="entry name" value="ENDOLAPTASE"/>
</dbReference>
<dbReference type="EMBL" id="JANTQA010000012">
    <property type="protein sequence ID" value="KAJ3449766.1"/>
    <property type="molecule type" value="Genomic_DNA"/>
</dbReference>
<feature type="active site" evidence="7">
    <location>
        <position position="927"/>
    </location>
</feature>
<evidence type="ECO:0000313" key="13">
    <source>
        <dbReference type="EMBL" id="KAJ3449766.1"/>
    </source>
</evidence>
<dbReference type="GO" id="GO:0007005">
    <property type="term" value="P:mitochondrion organization"/>
    <property type="evidence" value="ECO:0007669"/>
    <property type="project" value="TreeGrafter"/>
</dbReference>
<dbReference type="Gene3D" id="1.10.8.60">
    <property type="match status" value="1"/>
</dbReference>
<dbReference type="CDD" id="cd19500">
    <property type="entry name" value="RecA-like_Lon"/>
    <property type="match status" value="1"/>
</dbReference>
<dbReference type="Gene3D" id="1.20.58.1480">
    <property type="match status" value="1"/>
</dbReference>
<comment type="catalytic activity">
    <reaction evidence="6">
        <text>Hydrolysis of proteins in presence of ATP.</text>
        <dbReference type="EC" id="3.4.21.53"/>
    </reaction>
</comment>
<evidence type="ECO:0000313" key="14">
    <source>
        <dbReference type="Proteomes" id="UP001146793"/>
    </source>
</evidence>
<dbReference type="InterPro" id="IPR027417">
    <property type="entry name" value="P-loop_NTPase"/>
</dbReference>
<reference evidence="13" key="1">
    <citation type="submission" date="2022-08" db="EMBL/GenBank/DDBJ databases">
        <title>Novel sulphate-reducing endosymbionts in the free-living metamonad Anaeramoeba.</title>
        <authorList>
            <person name="Jerlstrom-Hultqvist J."/>
            <person name="Cepicka I."/>
            <person name="Gallot-Lavallee L."/>
            <person name="Salas-Leiva D."/>
            <person name="Curtis B.A."/>
            <person name="Zahonova K."/>
            <person name="Pipaliya S."/>
            <person name="Dacks J."/>
            <person name="Roger A.J."/>
        </authorList>
    </citation>
    <scope>NUCLEOTIDE SEQUENCE</scope>
    <source>
        <strain evidence="13">Busselton2</strain>
    </source>
</reference>
<protein>
    <recommendedName>
        <fullName evidence="9">Lon protease homolog</fullName>
        <ecNumber evidence="9">3.4.21.-</ecNumber>
    </recommendedName>
</protein>
<dbReference type="GO" id="GO:0016887">
    <property type="term" value="F:ATP hydrolysis activity"/>
    <property type="evidence" value="ECO:0007669"/>
    <property type="project" value="InterPro"/>
</dbReference>
<dbReference type="PANTHER" id="PTHR43718">
    <property type="entry name" value="LON PROTEASE"/>
    <property type="match status" value="1"/>
</dbReference>
<evidence type="ECO:0000256" key="5">
    <source>
        <dbReference type="ARBA" id="ARBA00022840"/>
    </source>
</evidence>
<dbReference type="InterPro" id="IPR014721">
    <property type="entry name" value="Ribsml_uS5_D2-typ_fold_subgr"/>
</dbReference>
<evidence type="ECO:0000259" key="12">
    <source>
        <dbReference type="PROSITE" id="PS51787"/>
    </source>
</evidence>
<keyword evidence="3 7" id="KW-0378">Hydrolase</keyword>
<feature type="domain" description="Lon proteolytic" evidence="11">
    <location>
        <begin position="817"/>
        <end position="1020"/>
    </location>
</feature>
<evidence type="ECO:0000259" key="11">
    <source>
        <dbReference type="PROSITE" id="PS51786"/>
    </source>
</evidence>
<keyword evidence="1 7" id="KW-0645">Protease</keyword>
<dbReference type="InterPro" id="IPR003593">
    <property type="entry name" value="AAA+_ATPase"/>
</dbReference>
<dbReference type="Proteomes" id="UP001146793">
    <property type="component" value="Unassembled WGS sequence"/>
</dbReference>
<evidence type="ECO:0000256" key="1">
    <source>
        <dbReference type="ARBA" id="ARBA00022670"/>
    </source>
</evidence>
<feature type="active site" evidence="7">
    <location>
        <position position="970"/>
    </location>
</feature>
<evidence type="ECO:0000256" key="4">
    <source>
        <dbReference type="ARBA" id="ARBA00022825"/>
    </source>
</evidence>
<dbReference type="Gene3D" id="3.30.230.10">
    <property type="match status" value="1"/>
</dbReference>
<sequence>MFSQSDYLYKNLKIFCGKESKEISFFLNWYGKMLSSLLNKTFQTSIVQKNYCIYSGFGNLVHKCQARSFQNHQISKTNLGFVTNNYSIKRYFTQSPEIQHFINIQDRYSILEEEKTNNKQNEEKDIFPMEVPLIPLFFRPLFPGVSIRTLLPHNEVYKYKKAAFFFIKDLHLKTDLEQINESIQKALQPKKSIKQIFSGFFNNEQNEGDIIKNFSNVGTLAQINSRSIHFSPRSHPSCIGLQRIKALKVIPNKKIFLIKVDTIDGSNGFSGEEYNNNSNSHHNHNNGNSNGSSNSNVNNNNNILNSENIKLYQSKIFSLLQELSTKNPFFQTNLEYLIKNMKKIPLHSLLDLSCSMTTSRGTVLQDILDTIPLNIRFSKVEKLLQDEIKICERRQSIMKRVSAQLSEQQKKIYLEKQMKEIKSELGIEGRGNWDIIKKLRNEMEGKKYPEHAKEAIEEQFEKLSQLNVSSLEFNTTRNYLDWLIRLPWCSFKKENLDISLAKKILDEDHYGLHDVKRRILEFIAVGNLRGSLHGKILCLVGPPGTGKTSIGKSLSRALDREFFRYSLGGLSDTSALKGFKRTYIGALPGLFIQGMKNLKTSNPVFVLDEIDKLGVSHKGDPSSALLEALDPEQNSEFLDHYLDVSYDLSKVLFVMTANVTSTIPSPLLDRMEVIRISGYVEEEKLQIAKKYLIPKVRKETGIKENEVEITESAIRSLIRDYCREAGVRNLEKNLEKIHRKVAYQIAISKSNSSDNMDVNTTSQKQQEEAKDVKQQEEKQQQQKQTQLLKNKKIIVDEKDLQEYLGKAIFLGDRIFKKTGVGVVAGLAWSNFGGALSYIESIKTEFDEFDEINESNQKNKKKKKRKIKKRGSHQITGQLGEVMKESSQIAYTFSKKFLRQIQPNNNFLEQSCIHTHCPEGAIPKDGPSAGVTMVSSLISLALQKPVKEDFAMTGEITLSGKVLPVGGIKEKVLAARRSGIKQLIFPKENQRDWFELEDYITNGITPHFVQKYEDIYKIIFE</sequence>
<gene>
    <name evidence="13" type="ORF">M0812_05925</name>
</gene>
<dbReference type="InterPro" id="IPR008269">
    <property type="entry name" value="Lon_proteolytic"/>
</dbReference>
<evidence type="ECO:0000256" key="10">
    <source>
        <dbReference type="SAM" id="MobiDB-lite"/>
    </source>
</evidence>
<dbReference type="Pfam" id="PF05362">
    <property type="entry name" value="Lon_C"/>
    <property type="match status" value="2"/>
</dbReference>
<dbReference type="PROSITE" id="PS51787">
    <property type="entry name" value="LON_N"/>
    <property type="match status" value="1"/>
</dbReference>
<feature type="domain" description="Lon N-terminal" evidence="12">
    <location>
        <begin position="131"/>
        <end position="388"/>
    </location>
</feature>
<dbReference type="FunFam" id="3.30.230.10:FF:000015">
    <property type="entry name" value="Lon protease homolog, mitochondrial"/>
    <property type="match status" value="1"/>
</dbReference>
<dbReference type="InterPro" id="IPR003959">
    <property type="entry name" value="ATPase_AAA_core"/>
</dbReference>
<dbReference type="GO" id="GO:0006515">
    <property type="term" value="P:protein quality control for misfolded or incompletely synthesized proteins"/>
    <property type="evidence" value="ECO:0007669"/>
    <property type="project" value="TreeGrafter"/>
</dbReference>
<dbReference type="PANTHER" id="PTHR43718:SF2">
    <property type="entry name" value="LON PROTEASE HOMOLOG, MITOCHONDRIAL"/>
    <property type="match status" value="1"/>
</dbReference>
<dbReference type="InterPro" id="IPR020568">
    <property type="entry name" value="Ribosomal_Su5_D2-typ_SF"/>
</dbReference>
<dbReference type="Gene3D" id="1.20.5.5270">
    <property type="match status" value="1"/>
</dbReference>
<dbReference type="GO" id="GO:0051131">
    <property type="term" value="P:chaperone-mediated protein complex assembly"/>
    <property type="evidence" value="ECO:0007669"/>
    <property type="project" value="TreeGrafter"/>
</dbReference>
<comment type="similarity">
    <text evidence="7 8">Belongs to the peptidase S16 family.</text>
</comment>
<proteinExistence type="inferred from homology"/>
<dbReference type="NCBIfam" id="TIGR00763">
    <property type="entry name" value="lon"/>
    <property type="match status" value="1"/>
</dbReference>
<dbReference type="GO" id="GO:0004176">
    <property type="term" value="F:ATP-dependent peptidase activity"/>
    <property type="evidence" value="ECO:0007669"/>
    <property type="project" value="UniProtKB-UniRule"/>
</dbReference>
<feature type="region of interest" description="Disordered" evidence="10">
    <location>
        <begin position="753"/>
        <end position="778"/>
    </location>
</feature>
<organism evidence="13 14">
    <name type="scientific">Anaeramoeba flamelloides</name>
    <dbReference type="NCBI Taxonomy" id="1746091"/>
    <lineage>
        <taxon>Eukaryota</taxon>
        <taxon>Metamonada</taxon>
        <taxon>Anaeramoebidae</taxon>
        <taxon>Anaeramoeba</taxon>
    </lineage>
</organism>
<dbReference type="InterPro" id="IPR003111">
    <property type="entry name" value="Lon_prtase_N"/>
</dbReference>
<keyword evidence="2 8" id="KW-0547">Nucleotide-binding</keyword>
<dbReference type="EC" id="3.4.21.-" evidence="9"/>
<dbReference type="InterPro" id="IPR008268">
    <property type="entry name" value="Peptidase_S16_AS"/>
</dbReference>
<dbReference type="GO" id="GO:0004252">
    <property type="term" value="F:serine-type endopeptidase activity"/>
    <property type="evidence" value="ECO:0007669"/>
    <property type="project" value="UniProtKB-UniRule"/>
</dbReference>
<dbReference type="InterPro" id="IPR054594">
    <property type="entry name" value="Lon_lid"/>
</dbReference>
<dbReference type="SUPFAM" id="SSF52540">
    <property type="entry name" value="P-loop containing nucleoside triphosphate hydrolases"/>
    <property type="match status" value="1"/>
</dbReference>
<dbReference type="PROSITE" id="PS01046">
    <property type="entry name" value="LON_SER"/>
    <property type="match status" value="1"/>
</dbReference>
<dbReference type="Gene3D" id="3.40.50.300">
    <property type="entry name" value="P-loop containing nucleotide triphosphate hydrolases"/>
    <property type="match status" value="1"/>
</dbReference>
<feature type="region of interest" description="Disordered" evidence="10">
    <location>
        <begin position="272"/>
        <end position="300"/>
    </location>
</feature>
<comment type="caution">
    <text evidence="13">The sequence shown here is derived from an EMBL/GenBank/DDBJ whole genome shotgun (WGS) entry which is preliminary data.</text>
</comment>
<keyword evidence="5 8" id="KW-0067">ATP-binding</keyword>
<feature type="compositionally biased region" description="Basic and acidic residues" evidence="10">
    <location>
        <begin position="765"/>
        <end position="778"/>
    </location>
</feature>
<dbReference type="Pfam" id="PF02190">
    <property type="entry name" value="LON_substr_bdg"/>
    <property type="match status" value="1"/>
</dbReference>
<evidence type="ECO:0000256" key="2">
    <source>
        <dbReference type="ARBA" id="ARBA00022741"/>
    </source>
</evidence>
<dbReference type="SUPFAM" id="SSF54211">
    <property type="entry name" value="Ribosomal protein S5 domain 2-like"/>
    <property type="match status" value="1"/>
</dbReference>
<name>A0AAV8A8L3_9EUKA</name>
<dbReference type="InterPro" id="IPR027065">
    <property type="entry name" value="Lon_Prtase"/>
</dbReference>
<dbReference type="GO" id="GO:0003697">
    <property type="term" value="F:single-stranded DNA binding"/>
    <property type="evidence" value="ECO:0007669"/>
    <property type="project" value="TreeGrafter"/>
</dbReference>
<accession>A0AAV8A8L3</accession>
<evidence type="ECO:0000256" key="8">
    <source>
        <dbReference type="RuleBase" id="RU000591"/>
    </source>
</evidence>
<dbReference type="SMART" id="SM00382">
    <property type="entry name" value="AAA"/>
    <property type="match status" value="1"/>
</dbReference>
<keyword evidence="4 7" id="KW-0720">Serine protease</keyword>
<evidence type="ECO:0000256" key="7">
    <source>
        <dbReference type="PROSITE-ProRule" id="PRU01122"/>
    </source>
</evidence>
<dbReference type="Pfam" id="PF00004">
    <property type="entry name" value="AAA"/>
    <property type="match status" value="1"/>
</dbReference>
<dbReference type="PROSITE" id="PS51786">
    <property type="entry name" value="LON_PROTEOLYTIC"/>
    <property type="match status" value="1"/>
</dbReference>
<dbReference type="Pfam" id="PF22667">
    <property type="entry name" value="Lon_lid"/>
    <property type="match status" value="1"/>
</dbReference>